<evidence type="ECO:0000256" key="2">
    <source>
        <dbReference type="SAM" id="Phobius"/>
    </source>
</evidence>
<dbReference type="RefSeq" id="WP_166654301.1">
    <property type="nucleotide sequence ID" value="NZ_SNZH01000018.1"/>
</dbReference>
<organism evidence="3 4">
    <name type="scientific">Tahibacter aquaticus</name>
    <dbReference type="NCBI Taxonomy" id="520092"/>
    <lineage>
        <taxon>Bacteria</taxon>
        <taxon>Pseudomonadati</taxon>
        <taxon>Pseudomonadota</taxon>
        <taxon>Gammaproteobacteria</taxon>
        <taxon>Lysobacterales</taxon>
        <taxon>Rhodanobacteraceae</taxon>
        <taxon>Tahibacter</taxon>
    </lineage>
</organism>
<dbReference type="EMBL" id="SNZH01000018">
    <property type="protein sequence ID" value="TDR38938.1"/>
    <property type="molecule type" value="Genomic_DNA"/>
</dbReference>
<name>A0A4R6YN25_9GAMM</name>
<comment type="caution">
    <text evidence="3">The sequence shown here is derived from an EMBL/GenBank/DDBJ whole genome shotgun (WGS) entry which is preliminary data.</text>
</comment>
<keyword evidence="2" id="KW-0812">Transmembrane</keyword>
<reference evidence="3 4" key="1">
    <citation type="submission" date="2019-03" db="EMBL/GenBank/DDBJ databases">
        <title>Genomic Encyclopedia of Type Strains, Phase IV (KMG-IV): sequencing the most valuable type-strain genomes for metagenomic binning, comparative biology and taxonomic classification.</title>
        <authorList>
            <person name="Goeker M."/>
        </authorList>
    </citation>
    <scope>NUCLEOTIDE SEQUENCE [LARGE SCALE GENOMIC DNA]</scope>
    <source>
        <strain evidence="3 4">DSM 21667</strain>
    </source>
</reference>
<evidence type="ECO:0000256" key="1">
    <source>
        <dbReference type="SAM" id="MobiDB-lite"/>
    </source>
</evidence>
<keyword evidence="2" id="KW-1133">Transmembrane helix</keyword>
<sequence length="426" mass="47378">MNDSAKPTAPGPALPAATPCANCGVALQGEYCHHCGQPLKGMIRPLSGLTADVIDSVFNIDSRILRTIGPLYLKPGFLTTEYFIGRRQRYVTPFRLFFFLTIVAFLVTQFAADRSGLTNSASTWLKFGGDSIAEATTPENVLRYRDEALKGIDQATRHGMMPAEARAEIEKARDEIRKQAQERLDYLRKVQDAKALGLPPPPPPLPDGEWGTVQPPAVPAVPADPGEPQPPEPPAIPVEKQNQIGFNFNGSNWDPKTNPVTIDWLPEAGNAKFNEMIGKFIENGKLLRTDPKRVVAALFGVLPQALFVLMPLFALMLKVFFIFKRRYYMEHLIVALHSHAFLMQSLLLIALLELAALTWPVVATPLHWAVVAASWWIPLYLLLMQKRVYRQNWFMTILKFSVIGTCYSMLVSLAVVLAFVITLATV</sequence>
<feature type="transmembrane region" description="Helical" evidence="2">
    <location>
        <begin position="94"/>
        <end position="112"/>
    </location>
</feature>
<dbReference type="Pfam" id="PF12412">
    <property type="entry name" value="DUF3667"/>
    <property type="match status" value="1"/>
</dbReference>
<keyword evidence="2" id="KW-0472">Membrane</keyword>
<accession>A0A4R6YN25</accession>
<dbReference type="AlphaFoldDB" id="A0A4R6YN25"/>
<protein>
    <submittedName>
        <fullName evidence="3">Uncharacterized protein DUF3667</fullName>
    </submittedName>
</protein>
<feature type="transmembrane region" description="Helical" evidence="2">
    <location>
        <begin position="333"/>
        <end position="359"/>
    </location>
</feature>
<evidence type="ECO:0000313" key="3">
    <source>
        <dbReference type="EMBL" id="TDR38938.1"/>
    </source>
</evidence>
<dbReference type="Proteomes" id="UP000295293">
    <property type="component" value="Unassembled WGS sequence"/>
</dbReference>
<gene>
    <name evidence="3" type="ORF">DFR29_11881</name>
</gene>
<feature type="transmembrane region" description="Helical" evidence="2">
    <location>
        <begin position="365"/>
        <end position="384"/>
    </location>
</feature>
<feature type="region of interest" description="Disordered" evidence="1">
    <location>
        <begin position="194"/>
        <end position="237"/>
    </location>
</feature>
<keyword evidence="4" id="KW-1185">Reference proteome</keyword>
<proteinExistence type="predicted"/>
<feature type="compositionally biased region" description="Pro residues" evidence="1">
    <location>
        <begin position="225"/>
        <end position="236"/>
    </location>
</feature>
<feature type="transmembrane region" description="Helical" evidence="2">
    <location>
        <begin position="294"/>
        <end position="321"/>
    </location>
</feature>
<feature type="transmembrane region" description="Helical" evidence="2">
    <location>
        <begin position="396"/>
        <end position="424"/>
    </location>
</feature>
<dbReference type="InterPro" id="IPR022134">
    <property type="entry name" value="DUF3667"/>
</dbReference>
<evidence type="ECO:0000313" key="4">
    <source>
        <dbReference type="Proteomes" id="UP000295293"/>
    </source>
</evidence>